<proteinExistence type="predicted"/>
<dbReference type="InterPro" id="IPR016866">
    <property type="entry name" value="UCP028069"/>
</dbReference>
<dbReference type="OrthoDB" id="5880116at2"/>
<evidence type="ECO:0008006" key="7">
    <source>
        <dbReference type="Google" id="ProtNLM"/>
    </source>
</evidence>
<keyword evidence="6" id="KW-1185">Reference proteome</keyword>
<evidence type="ECO:0000313" key="6">
    <source>
        <dbReference type="Proteomes" id="UP000441399"/>
    </source>
</evidence>
<name>A0A5S9MVX3_9GAMM</name>
<evidence type="ECO:0000313" key="5">
    <source>
        <dbReference type="Proteomes" id="UP000434580"/>
    </source>
</evidence>
<feature type="signal peptide" evidence="2">
    <location>
        <begin position="1"/>
        <end position="22"/>
    </location>
</feature>
<dbReference type="AlphaFoldDB" id="A0A5S9MVX3"/>
<evidence type="ECO:0000313" key="4">
    <source>
        <dbReference type="EMBL" id="CAA0080824.1"/>
    </source>
</evidence>
<dbReference type="PIRSF" id="PIRSF028069">
    <property type="entry name" value="UCP028069"/>
    <property type="match status" value="1"/>
</dbReference>
<dbReference type="EMBL" id="CACSIO010000001">
    <property type="protein sequence ID" value="CAA0080824.1"/>
    <property type="molecule type" value="Genomic_DNA"/>
</dbReference>
<dbReference type="Proteomes" id="UP000441399">
    <property type="component" value="Unassembled WGS sequence"/>
</dbReference>
<evidence type="ECO:0000256" key="1">
    <source>
        <dbReference type="SAM" id="Coils"/>
    </source>
</evidence>
<evidence type="ECO:0000256" key="2">
    <source>
        <dbReference type="SAM" id="SignalP"/>
    </source>
</evidence>
<gene>
    <name evidence="3" type="ORF">DPBNPPHM_00174</name>
    <name evidence="4" type="ORF">OPDIPICF_00242</name>
</gene>
<accession>A0A5S9MVX3</accession>
<protein>
    <recommendedName>
        <fullName evidence="7">DUF3450 domain-containing protein</fullName>
    </recommendedName>
</protein>
<reference evidence="5 6" key="1">
    <citation type="submission" date="2019-11" db="EMBL/GenBank/DDBJ databases">
        <authorList>
            <person name="Holert J."/>
        </authorList>
    </citation>
    <scope>NUCLEOTIDE SEQUENCE [LARGE SCALE GENOMIC DNA]</scope>
    <source>
        <strain evidence="3">BC5_2</strain>
        <strain evidence="4">SB11_3</strain>
    </source>
</reference>
<evidence type="ECO:0000313" key="3">
    <source>
        <dbReference type="EMBL" id="CAA0079776.1"/>
    </source>
</evidence>
<dbReference type="EMBL" id="CACSII010000001">
    <property type="protein sequence ID" value="CAA0079776.1"/>
    <property type="molecule type" value="Genomic_DNA"/>
</dbReference>
<dbReference type="Pfam" id="PF11932">
    <property type="entry name" value="DUF3450"/>
    <property type="match status" value="1"/>
</dbReference>
<feature type="coiled-coil region" evidence="1">
    <location>
        <begin position="22"/>
        <end position="101"/>
    </location>
</feature>
<dbReference type="Proteomes" id="UP000434580">
    <property type="component" value="Unassembled WGS sequence"/>
</dbReference>
<sequence length="254" mass="29124">MNTQIKKLLLVLSISAGTFAVAADLDDVNKSHERQAKAAQKSQLKVDALAEKTDSLEQEYRQNLKLVEDLKVYNRKFEIQTENQEKRLQRLEKSIADVQVIQRQITPLIERMIDSLEQFVSLDVPFEKAEREQRIAFLRENADRPELSTAEKFRQVLEAYKIENEYGRKIDSYTATIDIDGTERDVTMLRVGRIALLYQTADQNYTGMWDKNSKQFVALSAGDYKSAVRKGIRIANKQANIDILELPISAPEAQ</sequence>
<feature type="chain" id="PRO_5036150349" description="DUF3450 domain-containing protein" evidence="2">
    <location>
        <begin position="23"/>
        <end position="254"/>
    </location>
</feature>
<organism evidence="4 6">
    <name type="scientific">BD1-7 clade bacterium</name>
    <dbReference type="NCBI Taxonomy" id="2029982"/>
    <lineage>
        <taxon>Bacteria</taxon>
        <taxon>Pseudomonadati</taxon>
        <taxon>Pseudomonadota</taxon>
        <taxon>Gammaproteobacteria</taxon>
        <taxon>Cellvibrionales</taxon>
        <taxon>Spongiibacteraceae</taxon>
        <taxon>BD1-7 clade</taxon>
    </lineage>
</organism>
<keyword evidence="2" id="KW-0732">Signal</keyword>
<keyword evidence="1" id="KW-0175">Coiled coil</keyword>